<reference evidence="1" key="1">
    <citation type="submission" date="2021-11" db="EMBL/GenBank/DDBJ databases">
        <title>Study of the species diversity of bacterial strains isolated from a unique natural object - Shulgan-Tash cave (Bashkiria).</title>
        <authorList>
            <person name="Sazanova A.L."/>
            <person name="Chirak E.R."/>
            <person name="Safronova V.I."/>
        </authorList>
    </citation>
    <scope>NUCLEOTIDE SEQUENCE</scope>
    <source>
        <strain evidence="1">P1</strain>
    </source>
</reference>
<evidence type="ECO:0000313" key="1">
    <source>
        <dbReference type="EMBL" id="UUZ45365.1"/>
    </source>
</evidence>
<name>A0AC61U5P1_9MICO</name>
<dbReference type="EMBL" id="CP087977">
    <property type="protein sequence ID" value="UUZ45365.1"/>
    <property type="molecule type" value="Genomic_DNA"/>
</dbReference>
<organism evidence="1 2">
    <name type="scientific">Janibacter limosus</name>
    <dbReference type="NCBI Taxonomy" id="53458"/>
    <lineage>
        <taxon>Bacteria</taxon>
        <taxon>Bacillati</taxon>
        <taxon>Actinomycetota</taxon>
        <taxon>Actinomycetes</taxon>
        <taxon>Micrococcales</taxon>
        <taxon>Intrasporangiaceae</taxon>
        <taxon>Janibacter</taxon>
    </lineage>
</organism>
<sequence>MPSSERTRVGLPPFEQVVQEHGPRVLALCRARVDPADVDDAWSETFLAALSARPDLPTDLDVTARLITVARRKCIDIHRSRARRRTDPVAEVPEVVAADAETDDEGVWRHVAELPDKQRQVITYRYLGGLSYARIVGLVGGTEAAARRAASDGLKSLREKEIR</sequence>
<gene>
    <name evidence="1" type="ORF">LP422_03985</name>
</gene>
<evidence type="ECO:0000313" key="2">
    <source>
        <dbReference type="Proteomes" id="UP001059663"/>
    </source>
</evidence>
<proteinExistence type="predicted"/>
<accession>A0AC61U5P1</accession>
<dbReference type="Proteomes" id="UP001059663">
    <property type="component" value="Chromosome"/>
</dbReference>
<protein>
    <submittedName>
        <fullName evidence="1">RNA polymerase sigma factor</fullName>
    </submittedName>
</protein>